<sequence>MVLSRGDDYPIHQTAEPVAYSGTDRNFYDRYFFNGYAPDGSGFFALAFGVYPQLDIVDAHFSFVREDTQHCIHASAEMGMERMDLRCGPISIEIVEPLHALKITVEETDGIAAEFVFTGRAFPIEEPRFTHRLGPRAFMDYTRMTQNGHLTGWISLDGERHSLAQGTAGTRDRSWGIRPIGAKDPQPIPGHQLPGFFWQWTPINFEDGSLFFHVNNDEHGEAWNTRAAWAQDGADARDIGEGVGSMRTRLAPDTRWPSGGTLSLAVKGAPEQVTFEPLGRFQMRGIGYTHPEWSHGMHHGPLRVSREDIDLAELDPLKPENVHVQIPVRVTGSDGRSGIGVFEQLIMGPFAPLGLTGMLDGAA</sequence>
<accession>A0A1I5Q426</accession>
<name>A0A1I5Q426_9SPHN</name>
<gene>
    <name evidence="1" type="ORF">SAMN04488060_2730</name>
</gene>
<evidence type="ECO:0008006" key="3">
    <source>
        <dbReference type="Google" id="ProtNLM"/>
    </source>
</evidence>
<evidence type="ECO:0000313" key="1">
    <source>
        <dbReference type="EMBL" id="SFP40721.1"/>
    </source>
</evidence>
<evidence type="ECO:0000313" key="2">
    <source>
        <dbReference type="Proteomes" id="UP000199331"/>
    </source>
</evidence>
<dbReference type="STRING" id="604088.SAMN04488060_2730"/>
<dbReference type="EMBL" id="FOWZ01000005">
    <property type="protein sequence ID" value="SFP40721.1"/>
    <property type="molecule type" value="Genomic_DNA"/>
</dbReference>
<protein>
    <recommendedName>
        <fullName evidence="3">Hydroxyneurosporene synthase (CrtC)</fullName>
    </recommendedName>
</protein>
<proteinExistence type="predicted"/>
<keyword evidence="2" id="KW-1185">Reference proteome</keyword>
<dbReference type="RefSeq" id="WP_090482986.1">
    <property type="nucleotide sequence ID" value="NZ_FOWZ01000005.1"/>
</dbReference>
<reference evidence="2" key="1">
    <citation type="submission" date="2016-10" db="EMBL/GenBank/DDBJ databases">
        <authorList>
            <person name="Varghese N."/>
            <person name="Submissions S."/>
        </authorList>
    </citation>
    <scope>NUCLEOTIDE SEQUENCE [LARGE SCALE GENOMIC DNA]</scope>
    <source>
        <strain evidence="2">CGMCC 1.7715</strain>
    </source>
</reference>
<dbReference type="OrthoDB" id="333076at2"/>
<dbReference type="AlphaFoldDB" id="A0A1I5Q426"/>
<dbReference type="SUPFAM" id="SSF159245">
    <property type="entry name" value="AttH-like"/>
    <property type="match status" value="1"/>
</dbReference>
<organism evidence="1 2">
    <name type="scientific">Qipengyuania nanhaisediminis</name>
    <dbReference type="NCBI Taxonomy" id="604088"/>
    <lineage>
        <taxon>Bacteria</taxon>
        <taxon>Pseudomonadati</taxon>
        <taxon>Pseudomonadota</taxon>
        <taxon>Alphaproteobacteria</taxon>
        <taxon>Sphingomonadales</taxon>
        <taxon>Erythrobacteraceae</taxon>
        <taxon>Qipengyuania</taxon>
    </lineage>
</organism>
<dbReference type="Proteomes" id="UP000199331">
    <property type="component" value="Unassembled WGS sequence"/>
</dbReference>